<evidence type="ECO:0000259" key="1">
    <source>
        <dbReference type="PROSITE" id="PS50112"/>
    </source>
</evidence>
<feature type="domain" description="PAC" evidence="2">
    <location>
        <begin position="418"/>
        <end position="470"/>
    </location>
</feature>
<evidence type="ECO:0008006" key="6">
    <source>
        <dbReference type="Google" id="ProtNLM"/>
    </source>
</evidence>
<dbReference type="SMART" id="SM00091">
    <property type="entry name" value="PAS"/>
    <property type="match status" value="3"/>
</dbReference>
<dbReference type="InterPro" id="IPR029787">
    <property type="entry name" value="Nucleotide_cyclase"/>
</dbReference>
<dbReference type="InterPro" id="IPR052155">
    <property type="entry name" value="Biofilm_reg_signaling"/>
</dbReference>
<dbReference type="SUPFAM" id="SSF55073">
    <property type="entry name" value="Nucleotide cyclase"/>
    <property type="match status" value="1"/>
</dbReference>
<dbReference type="SUPFAM" id="SSF55785">
    <property type="entry name" value="PYP-like sensor domain (PAS domain)"/>
    <property type="match status" value="4"/>
</dbReference>
<evidence type="ECO:0000313" key="5">
    <source>
        <dbReference type="Proteomes" id="UP000632498"/>
    </source>
</evidence>
<reference evidence="4" key="1">
    <citation type="journal article" date="2014" name="Int. J. Syst. Evol. Microbiol.">
        <title>Complete genome sequence of Corynebacterium casei LMG S-19264T (=DSM 44701T), isolated from a smear-ripened cheese.</title>
        <authorList>
            <consortium name="US DOE Joint Genome Institute (JGI-PGF)"/>
            <person name="Walter F."/>
            <person name="Albersmeier A."/>
            <person name="Kalinowski J."/>
            <person name="Ruckert C."/>
        </authorList>
    </citation>
    <scope>NUCLEOTIDE SEQUENCE</scope>
    <source>
        <strain evidence="4">CGMCC 1.15254</strain>
    </source>
</reference>
<dbReference type="PANTHER" id="PTHR44757">
    <property type="entry name" value="DIGUANYLATE CYCLASE DGCP"/>
    <property type="match status" value="1"/>
</dbReference>
<dbReference type="InterPro" id="IPR013656">
    <property type="entry name" value="PAS_4"/>
</dbReference>
<dbReference type="InterPro" id="IPR001610">
    <property type="entry name" value="PAC"/>
</dbReference>
<dbReference type="GO" id="GO:0003824">
    <property type="term" value="F:catalytic activity"/>
    <property type="evidence" value="ECO:0007669"/>
    <property type="project" value="UniProtKB-ARBA"/>
</dbReference>
<evidence type="ECO:0000259" key="3">
    <source>
        <dbReference type="PROSITE" id="PS50887"/>
    </source>
</evidence>
<dbReference type="InterPro" id="IPR043128">
    <property type="entry name" value="Rev_trsase/Diguanyl_cyclase"/>
</dbReference>
<dbReference type="NCBIfam" id="TIGR00254">
    <property type="entry name" value="GGDEF"/>
    <property type="match status" value="1"/>
</dbReference>
<dbReference type="Pfam" id="PF00990">
    <property type="entry name" value="GGDEF"/>
    <property type="match status" value="1"/>
</dbReference>
<comment type="caution">
    <text evidence="4">The sequence shown here is derived from an EMBL/GenBank/DDBJ whole genome shotgun (WGS) entry which is preliminary data.</text>
</comment>
<dbReference type="CDD" id="cd00130">
    <property type="entry name" value="PAS"/>
    <property type="match status" value="2"/>
</dbReference>
<feature type="domain" description="PAS" evidence="1">
    <location>
        <begin position="344"/>
        <end position="407"/>
    </location>
</feature>
<dbReference type="Proteomes" id="UP000632498">
    <property type="component" value="Unassembled WGS sequence"/>
</dbReference>
<dbReference type="SMART" id="SM00086">
    <property type="entry name" value="PAC"/>
    <property type="match status" value="4"/>
</dbReference>
<dbReference type="AlphaFoldDB" id="A0A917BVR9"/>
<dbReference type="InterPro" id="IPR000700">
    <property type="entry name" value="PAS-assoc_C"/>
</dbReference>
<dbReference type="Gene3D" id="3.30.70.270">
    <property type="match status" value="1"/>
</dbReference>
<feature type="domain" description="PAS" evidence="1">
    <location>
        <begin position="90"/>
        <end position="169"/>
    </location>
</feature>
<dbReference type="PANTHER" id="PTHR44757:SF2">
    <property type="entry name" value="BIOFILM ARCHITECTURE MAINTENANCE PROTEIN MBAA"/>
    <property type="match status" value="1"/>
</dbReference>
<feature type="domain" description="PAC" evidence="2">
    <location>
        <begin position="159"/>
        <end position="216"/>
    </location>
</feature>
<keyword evidence="5" id="KW-1185">Reference proteome</keyword>
<evidence type="ECO:0000259" key="2">
    <source>
        <dbReference type="PROSITE" id="PS50113"/>
    </source>
</evidence>
<dbReference type="InterPro" id="IPR000014">
    <property type="entry name" value="PAS"/>
</dbReference>
<name>A0A917BVR9_9PROT</name>
<organism evidence="4 5">
    <name type="scientific">Terasakiella brassicae</name>
    <dbReference type="NCBI Taxonomy" id="1634917"/>
    <lineage>
        <taxon>Bacteria</taxon>
        <taxon>Pseudomonadati</taxon>
        <taxon>Pseudomonadota</taxon>
        <taxon>Alphaproteobacteria</taxon>
        <taxon>Rhodospirillales</taxon>
        <taxon>Terasakiellaceae</taxon>
        <taxon>Terasakiella</taxon>
    </lineage>
</organism>
<feature type="domain" description="PAS" evidence="1">
    <location>
        <begin position="217"/>
        <end position="287"/>
    </location>
</feature>
<dbReference type="PROSITE" id="PS50113">
    <property type="entry name" value="PAC"/>
    <property type="match status" value="3"/>
</dbReference>
<feature type="domain" description="PAC" evidence="2">
    <location>
        <begin position="291"/>
        <end position="343"/>
    </location>
</feature>
<dbReference type="EMBL" id="BMHV01000006">
    <property type="protein sequence ID" value="GGF58774.1"/>
    <property type="molecule type" value="Genomic_DNA"/>
</dbReference>
<dbReference type="Pfam" id="PF08448">
    <property type="entry name" value="PAS_4"/>
    <property type="match status" value="3"/>
</dbReference>
<feature type="domain" description="GGDEF" evidence="3">
    <location>
        <begin position="502"/>
        <end position="636"/>
    </location>
</feature>
<dbReference type="Gene3D" id="3.30.450.20">
    <property type="entry name" value="PAS domain"/>
    <property type="match status" value="4"/>
</dbReference>
<dbReference type="InterPro" id="IPR000160">
    <property type="entry name" value="GGDEF_dom"/>
</dbReference>
<proteinExistence type="predicted"/>
<reference evidence="4" key="2">
    <citation type="submission" date="2020-09" db="EMBL/GenBank/DDBJ databases">
        <authorList>
            <person name="Sun Q."/>
            <person name="Zhou Y."/>
        </authorList>
    </citation>
    <scope>NUCLEOTIDE SEQUENCE</scope>
    <source>
        <strain evidence="4">CGMCC 1.15254</strain>
    </source>
</reference>
<protein>
    <recommendedName>
        <fullName evidence="6">Diguanylate cyclase</fullName>
    </recommendedName>
</protein>
<gene>
    <name evidence="4" type="ORF">GCM10011332_10440</name>
</gene>
<evidence type="ECO:0000313" key="4">
    <source>
        <dbReference type="EMBL" id="GGF58774.1"/>
    </source>
</evidence>
<dbReference type="SMART" id="SM00267">
    <property type="entry name" value="GGDEF"/>
    <property type="match status" value="1"/>
</dbReference>
<dbReference type="FunFam" id="3.30.70.270:FF:000001">
    <property type="entry name" value="Diguanylate cyclase domain protein"/>
    <property type="match status" value="1"/>
</dbReference>
<dbReference type="InterPro" id="IPR035965">
    <property type="entry name" value="PAS-like_dom_sf"/>
</dbReference>
<sequence>MNPAFCQTVGLTDDMLLGKNVRFIYPGADLTDIQNTLADSTVWQNELEYRAPNGTSFWFHTNITQNGDNFIWVQMDVTAQKEESFRQINNEKKLQSILDHIPAYVFSKNRKGEYTYVNHMLAALHALKSDEVLGKTDYDLFPFQAAESFEKNDRTVFEQHKTVRALEDGGRDEYGIERCYLSVKCPMENEQGEVDELLGMSIDISEQQRLEKALWASQEKLNSILDNMKARVYIKDTDLRYTYANEELCQILNMDRTSITGKNDFDLFEPETAVGFRTTDQEALKTKQKISRMETSVDTQTRTKSYYWSVKVPLLTAEGDVHSILGISTDVTEQKRLEQKLQANERQLTTILDNMKAHVYIKDTSYTYTYVNADMCEYLGKTFDEIVGKTDAEIFGESVAERFHQSDTQVFNYRENCTSIEKSRHYRTGKSCYFLSIKAPLINDVGNAHALIGISTDVTEQQRMERELRKMASTDVLTGANNRRHFLELCEKEMDRAKRYGHNLSLIMLDVDHFKHINDTYGHATGDEAIRSMTKLCRDSLRNSDVLGRIGGEEFAILLPETDLIGAWQIAQRIRQNTEDFAFDTGQGKIDGFTASFGLTGLLEKDQNPDDLLKRADIALYDAKTQGRNRVCEKID</sequence>
<dbReference type="NCBIfam" id="TIGR00229">
    <property type="entry name" value="sensory_box"/>
    <property type="match status" value="3"/>
</dbReference>
<dbReference type="Pfam" id="PF13426">
    <property type="entry name" value="PAS_9"/>
    <property type="match status" value="1"/>
</dbReference>
<accession>A0A917BVR9</accession>
<dbReference type="PROSITE" id="PS50887">
    <property type="entry name" value="GGDEF"/>
    <property type="match status" value="1"/>
</dbReference>
<dbReference type="CDD" id="cd01949">
    <property type="entry name" value="GGDEF"/>
    <property type="match status" value="1"/>
</dbReference>
<dbReference type="PROSITE" id="PS50112">
    <property type="entry name" value="PAS"/>
    <property type="match status" value="3"/>
</dbReference>